<dbReference type="Pfam" id="PF01850">
    <property type="entry name" value="PIN"/>
    <property type="match status" value="1"/>
</dbReference>
<dbReference type="GO" id="GO:0046872">
    <property type="term" value="F:metal ion binding"/>
    <property type="evidence" value="ECO:0007669"/>
    <property type="project" value="UniProtKB-KW"/>
</dbReference>
<dbReference type="GO" id="GO:0004518">
    <property type="term" value="F:nuclease activity"/>
    <property type="evidence" value="ECO:0007669"/>
    <property type="project" value="UniProtKB-KW"/>
</dbReference>
<accession>A0A445MY67</accession>
<gene>
    <name evidence="9" type="ORF">PITCH_A2240005</name>
</gene>
<keyword evidence="5" id="KW-0378">Hydrolase</keyword>
<comment type="cofactor">
    <cofactor evidence="1">
        <name>Mg(2+)</name>
        <dbReference type="ChEBI" id="CHEBI:18420"/>
    </cofactor>
</comment>
<dbReference type="EMBL" id="OJIN01000140">
    <property type="protein sequence ID" value="SPD74301.1"/>
    <property type="molecule type" value="Genomic_DNA"/>
</dbReference>
<organism evidence="9">
    <name type="scientific">uncultured Desulfobacterium sp</name>
    <dbReference type="NCBI Taxonomy" id="201089"/>
    <lineage>
        <taxon>Bacteria</taxon>
        <taxon>Pseudomonadati</taxon>
        <taxon>Thermodesulfobacteriota</taxon>
        <taxon>Desulfobacteria</taxon>
        <taxon>Desulfobacterales</taxon>
        <taxon>Desulfobacteriaceae</taxon>
        <taxon>Desulfobacterium</taxon>
        <taxon>environmental samples</taxon>
    </lineage>
</organism>
<dbReference type="CDD" id="cd18747">
    <property type="entry name" value="PIN_VapC4-5_FitB-like"/>
    <property type="match status" value="1"/>
</dbReference>
<dbReference type="InterPro" id="IPR029060">
    <property type="entry name" value="PIN-like_dom_sf"/>
</dbReference>
<evidence type="ECO:0000256" key="4">
    <source>
        <dbReference type="ARBA" id="ARBA00022723"/>
    </source>
</evidence>
<evidence type="ECO:0000259" key="8">
    <source>
        <dbReference type="Pfam" id="PF01850"/>
    </source>
</evidence>
<name>A0A445MY67_9BACT</name>
<evidence type="ECO:0000256" key="3">
    <source>
        <dbReference type="ARBA" id="ARBA00022722"/>
    </source>
</evidence>
<dbReference type="GO" id="GO:0016787">
    <property type="term" value="F:hydrolase activity"/>
    <property type="evidence" value="ECO:0007669"/>
    <property type="project" value="UniProtKB-KW"/>
</dbReference>
<proteinExistence type="inferred from homology"/>
<keyword evidence="3" id="KW-0540">Nuclease</keyword>
<protein>
    <recommendedName>
        <fullName evidence="8">PIN domain-containing protein</fullName>
    </recommendedName>
</protein>
<feature type="domain" description="PIN" evidence="8">
    <location>
        <begin position="4"/>
        <end position="125"/>
    </location>
</feature>
<sequence length="140" mass="16188">MIKYLLDTNVLSEAVKTIPDRYVMEMLAKYQDEIVTAAPVWHELLYGCLRLPVSRKREMIEAYLEDVVLRNVDILPYDERAAEWHAEQRSKLSLHGKVPSFVDGQIAAITSVNDLILVTRNTQDFKLFENLSVLNWHKTA</sequence>
<dbReference type="PANTHER" id="PTHR33653:SF1">
    <property type="entry name" value="RIBONUCLEASE VAPC2"/>
    <property type="match status" value="1"/>
</dbReference>
<evidence type="ECO:0000256" key="1">
    <source>
        <dbReference type="ARBA" id="ARBA00001946"/>
    </source>
</evidence>
<reference evidence="9" key="1">
    <citation type="submission" date="2018-01" db="EMBL/GenBank/DDBJ databases">
        <authorList>
            <person name="Regsiter A."/>
            <person name="William W."/>
        </authorList>
    </citation>
    <scope>NUCLEOTIDE SEQUENCE</scope>
    <source>
        <strain evidence="9">TRIP AH-1</strain>
    </source>
</reference>
<comment type="similarity">
    <text evidence="7">Belongs to the PINc/VapC protein family.</text>
</comment>
<dbReference type="PANTHER" id="PTHR33653">
    <property type="entry name" value="RIBONUCLEASE VAPC2"/>
    <property type="match status" value="1"/>
</dbReference>
<evidence type="ECO:0000256" key="7">
    <source>
        <dbReference type="ARBA" id="ARBA00038093"/>
    </source>
</evidence>
<dbReference type="AlphaFoldDB" id="A0A445MY67"/>
<keyword evidence="6" id="KW-0460">Magnesium</keyword>
<dbReference type="InterPro" id="IPR002716">
    <property type="entry name" value="PIN_dom"/>
</dbReference>
<evidence type="ECO:0000256" key="6">
    <source>
        <dbReference type="ARBA" id="ARBA00022842"/>
    </source>
</evidence>
<dbReference type="Gene3D" id="3.40.50.1010">
    <property type="entry name" value="5'-nuclease"/>
    <property type="match status" value="1"/>
</dbReference>
<dbReference type="InterPro" id="IPR050556">
    <property type="entry name" value="Type_II_TA_system_RNase"/>
</dbReference>
<keyword evidence="4" id="KW-0479">Metal-binding</keyword>
<evidence type="ECO:0000256" key="2">
    <source>
        <dbReference type="ARBA" id="ARBA00022649"/>
    </source>
</evidence>
<keyword evidence="2" id="KW-1277">Toxin-antitoxin system</keyword>
<evidence type="ECO:0000256" key="5">
    <source>
        <dbReference type="ARBA" id="ARBA00022801"/>
    </source>
</evidence>
<dbReference type="SUPFAM" id="SSF88723">
    <property type="entry name" value="PIN domain-like"/>
    <property type="match status" value="1"/>
</dbReference>
<evidence type="ECO:0000313" key="9">
    <source>
        <dbReference type="EMBL" id="SPD74301.1"/>
    </source>
</evidence>